<dbReference type="AlphaFoldDB" id="A0AAV7KEB1"/>
<evidence type="ECO:0000313" key="4">
    <source>
        <dbReference type="Proteomes" id="UP001165289"/>
    </source>
</evidence>
<organism evidence="3 4">
    <name type="scientific">Oopsacas minuta</name>
    <dbReference type="NCBI Taxonomy" id="111878"/>
    <lineage>
        <taxon>Eukaryota</taxon>
        <taxon>Metazoa</taxon>
        <taxon>Porifera</taxon>
        <taxon>Hexactinellida</taxon>
        <taxon>Hexasterophora</taxon>
        <taxon>Lyssacinosida</taxon>
        <taxon>Leucopsacidae</taxon>
        <taxon>Oopsacas</taxon>
    </lineage>
</organism>
<dbReference type="Gene3D" id="1.10.510.10">
    <property type="entry name" value="Transferase(Phosphotransferase) domain 1"/>
    <property type="match status" value="1"/>
</dbReference>
<evidence type="ECO:0000256" key="1">
    <source>
        <dbReference type="ARBA" id="ARBA00009670"/>
    </source>
</evidence>
<comment type="caution">
    <text evidence="3">The sequence shown here is derived from an EMBL/GenBank/DDBJ whole genome shotgun (WGS) entry which is preliminary data.</text>
</comment>
<dbReference type="PROSITE" id="PS50011">
    <property type="entry name" value="PROTEIN_KINASE_DOM"/>
    <property type="match status" value="1"/>
</dbReference>
<dbReference type="EMBL" id="JAKMXF010000051">
    <property type="protein sequence ID" value="KAI6659751.1"/>
    <property type="molecule type" value="Genomic_DNA"/>
</dbReference>
<evidence type="ECO:0000259" key="2">
    <source>
        <dbReference type="PROSITE" id="PS50011"/>
    </source>
</evidence>
<keyword evidence="3" id="KW-0808">Transferase</keyword>
<protein>
    <submittedName>
        <fullName evidence="3">AarF domain-containing protein kinase 5-like isoform X2</fullName>
    </submittedName>
</protein>
<feature type="domain" description="Protein kinase" evidence="2">
    <location>
        <begin position="120"/>
        <end position="512"/>
    </location>
</feature>
<comment type="similarity">
    <text evidence="1">Belongs to the protein kinase superfamily. ADCK protein kinase family.</text>
</comment>
<dbReference type="Proteomes" id="UP001165289">
    <property type="component" value="Unassembled WGS sequence"/>
</dbReference>
<proteinExistence type="inferred from homology"/>
<evidence type="ECO:0000313" key="3">
    <source>
        <dbReference type="EMBL" id="KAI6659751.1"/>
    </source>
</evidence>
<name>A0AAV7KEB1_9METZ</name>
<sequence length="512" mass="59482">MEVTLNSGMDTRLHLWSKLRRGIVFTEGVVRYVRTARIGATTFLDYWWSLRSLDEESAPYEVAILKCHKRAATRIYKGALKNGGIYIKFGQALATLNHVLPREFTEKLALLQDQVPKRGYKEVETLFLEDFGRTPLQIFKEFDLLPVAAASLAQVHTARTADGKKVAVKVQYMDLRDRFHGDMETIRIIVRGMDWVFGQRDRVRIFDEIKKNLKEELDFEKEARNSEKCQEGLRLLGYVYVPKVFWKYTSKRVLTMEYIEGVKPTDLEELERHNFNRKEVAHKVVETFNHQIFHTGFIHADPHPGNIFIRSDTKGQVQVVLLDHGLYTEVDTNTRVAFGKFWKNLILRNESGIQESCRDLGIKEYELFTMLLTGKVLKRHLSHQNVSSDISKEDVAQIKEYMSNNEDKFEDIFQSLPPATFLMFRNINIIRSINKHLGTPVNRFLLMARSAATGSETHSYAGIWLLWNTAIFDIRLRIWSFKMWLFVAYLKVLVALGRVPPEATQRIQQMQA</sequence>
<dbReference type="InterPro" id="IPR045307">
    <property type="entry name" value="ADCK1_dom"/>
</dbReference>
<accession>A0AAV7KEB1</accession>
<dbReference type="Pfam" id="PF03109">
    <property type="entry name" value="ABC1"/>
    <property type="match status" value="1"/>
</dbReference>
<dbReference type="PANTHER" id="PTHR43173:SF28">
    <property type="entry name" value="AARF DOMAIN CONTAINING KINASE 5"/>
    <property type="match status" value="1"/>
</dbReference>
<dbReference type="InterPro" id="IPR011009">
    <property type="entry name" value="Kinase-like_dom_sf"/>
</dbReference>
<keyword evidence="3" id="KW-0418">Kinase</keyword>
<dbReference type="InterPro" id="IPR000719">
    <property type="entry name" value="Prot_kinase_dom"/>
</dbReference>
<dbReference type="SUPFAM" id="SSF56112">
    <property type="entry name" value="Protein kinase-like (PK-like)"/>
    <property type="match status" value="1"/>
</dbReference>
<dbReference type="InterPro" id="IPR051130">
    <property type="entry name" value="Mito_struct-func_regulator"/>
</dbReference>
<dbReference type="CDD" id="cd13969">
    <property type="entry name" value="ADCK1-like"/>
    <property type="match status" value="1"/>
</dbReference>
<dbReference type="GO" id="GO:0004672">
    <property type="term" value="F:protein kinase activity"/>
    <property type="evidence" value="ECO:0007669"/>
    <property type="project" value="InterPro"/>
</dbReference>
<reference evidence="3 4" key="1">
    <citation type="journal article" date="2023" name="BMC Biol.">
        <title>The compact genome of the sponge Oopsacas minuta (Hexactinellida) is lacking key metazoan core genes.</title>
        <authorList>
            <person name="Santini S."/>
            <person name="Schenkelaars Q."/>
            <person name="Jourda C."/>
            <person name="Duchesne M."/>
            <person name="Belahbib H."/>
            <person name="Rocher C."/>
            <person name="Selva M."/>
            <person name="Riesgo A."/>
            <person name="Vervoort M."/>
            <person name="Leys S.P."/>
            <person name="Kodjabachian L."/>
            <person name="Le Bivic A."/>
            <person name="Borchiellini C."/>
            <person name="Claverie J.M."/>
            <person name="Renard E."/>
        </authorList>
    </citation>
    <scope>NUCLEOTIDE SEQUENCE [LARGE SCALE GENOMIC DNA]</scope>
    <source>
        <strain evidence="3">SPO-2</strain>
    </source>
</reference>
<dbReference type="GO" id="GO:0005524">
    <property type="term" value="F:ATP binding"/>
    <property type="evidence" value="ECO:0007669"/>
    <property type="project" value="InterPro"/>
</dbReference>
<dbReference type="PANTHER" id="PTHR43173">
    <property type="entry name" value="ABC1 FAMILY PROTEIN"/>
    <property type="match status" value="1"/>
</dbReference>
<dbReference type="InterPro" id="IPR004147">
    <property type="entry name" value="ABC1_dom"/>
</dbReference>
<keyword evidence="4" id="KW-1185">Reference proteome</keyword>
<gene>
    <name evidence="3" type="ORF">LOD99_10684</name>
</gene>